<sequence>MGRELEIIHNSVLCHSLVASLYANYFYICHPELLDFVSYTSPNSRLPDDLVRYCTNTIEGVEPHSCFLLGGTKGRISTARMRTVKESEERRVTSFSSVLEATSITEVEKSDKEEDEDDHLVERLKALGEQS</sequence>
<gene>
    <name evidence="1" type="ORF">AXF42_Ash002218</name>
</gene>
<proteinExistence type="predicted"/>
<name>A0A2I0AN52_9ASPA</name>
<reference evidence="1 2" key="1">
    <citation type="journal article" date="2017" name="Nature">
        <title>The Apostasia genome and the evolution of orchids.</title>
        <authorList>
            <person name="Zhang G.Q."/>
            <person name="Liu K.W."/>
            <person name="Li Z."/>
            <person name="Lohaus R."/>
            <person name="Hsiao Y.Y."/>
            <person name="Niu S.C."/>
            <person name="Wang J.Y."/>
            <person name="Lin Y.C."/>
            <person name="Xu Q."/>
            <person name="Chen L.J."/>
            <person name="Yoshida K."/>
            <person name="Fujiwara S."/>
            <person name="Wang Z.W."/>
            <person name="Zhang Y.Q."/>
            <person name="Mitsuda N."/>
            <person name="Wang M."/>
            <person name="Liu G.H."/>
            <person name="Pecoraro L."/>
            <person name="Huang H.X."/>
            <person name="Xiao X.J."/>
            <person name="Lin M."/>
            <person name="Wu X.Y."/>
            <person name="Wu W.L."/>
            <person name="Chen Y.Y."/>
            <person name="Chang S.B."/>
            <person name="Sakamoto S."/>
            <person name="Ohme-Takagi M."/>
            <person name="Yagi M."/>
            <person name="Zeng S.J."/>
            <person name="Shen C.Y."/>
            <person name="Yeh C.M."/>
            <person name="Luo Y.B."/>
            <person name="Tsai W.C."/>
            <person name="Van de Peer Y."/>
            <person name="Liu Z.J."/>
        </authorList>
    </citation>
    <scope>NUCLEOTIDE SEQUENCE [LARGE SCALE GENOMIC DNA]</scope>
    <source>
        <strain evidence="2">cv. Shenzhen</strain>
        <tissue evidence="1">Stem</tissue>
    </source>
</reference>
<dbReference type="AlphaFoldDB" id="A0A2I0AN52"/>
<organism evidence="1 2">
    <name type="scientific">Apostasia shenzhenica</name>
    <dbReference type="NCBI Taxonomy" id="1088818"/>
    <lineage>
        <taxon>Eukaryota</taxon>
        <taxon>Viridiplantae</taxon>
        <taxon>Streptophyta</taxon>
        <taxon>Embryophyta</taxon>
        <taxon>Tracheophyta</taxon>
        <taxon>Spermatophyta</taxon>
        <taxon>Magnoliopsida</taxon>
        <taxon>Liliopsida</taxon>
        <taxon>Asparagales</taxon>
        <taxon>Orchidaceae</taxon>
        <taxon>Apostasioideae</taxon>
        <taxon>Apostasia</taxon>
    </lineage>
</organism>
<dbReference type="EMBL" id="KZ451969">
    <property type="protein sequence ID" value="PKA56915.1"/>
    <property type="molecule type" value="Genomic_DNA"/>
</dbReference>
<keyword evidence="2" id="KW-1185">Reference proteome</keyword>
<evidence type="ECO:0000313" key="1">
    <source>
        <dbReference type="EMBL" id="PKA56915.1"/>
    </source>
</evidence>
<dbReference type="Proteomes" id="UP000236161">
    <property type="component" value="Unassembled WGS sequence"/>
</dbReference>
<evidence type="ECO:0000313" key="2">
    <source>
        <dbReference type="Proteomes" id="UP000236161"/>
    </source>
</evidence>
<accession>A0A2I0AN52</accession>
<protein>
    <submittedName>
        <fullName evidence="1">Uncharacterized protein</fullName>
    </submittedName>
</protein>